<name>A0A426YFP5_ENSVE</name>
<comment type="caution">
    <text evidence="1">The sequence shown here is derived from an EMBL/GenBank/DDBJ whole genome shotgun (WGS) entry which is preliminary data.</text>
</comment>
<organism evidence="1 2">
    <name type="scientific">Ensete ventricosum</name>
    <name type="common">Abyssinian banana</name>
    <name type="synonym">Musa ensete</name>
    <dbReference type="NCBI Taxonomy" id="4639"/>
    <lineage>
        <taxon>Eukaryota</taxon>
        <taxon>Viridiplantae</taxon>
        <taxon>Streptophyta</taxon>
        <taxon>Embryophyta</taxon>
        <taxon>Tracheophyta</taxon>
        <taxon>Spermatophyta</taxon>
        <taxon>Magnoliopsida</taxon>
        <taxon>Liliopsida</taxon>
        <taxon>Zingiberales</taxon>
        <taxon>Musaceae</taxon>
        <taxon>Ensete</taxon>
    </lineage>
</organism>
<accession>A0A426YFP5</accession>
<dbReference type="Proteomes" id="UP000287651">
    <property type="component" value="Unassembled WGS sequence"/>
</dbReference>
<dbReference type="EMBL" id="AMZH03012735">
    <property type="protein sequence ID" value="RRT50497.1"/>
    <property type="molecule type" value="Genomic_DNA"/>
</dbReference>
<dbReference type="AlphaFoldDB" id="A0A426YFP5"/>
<sequence>MALEGGLYTYERGARPYVRLYLCRPSGVAKSYSEPTGVAVWGEGVVRYAVLMAHGGRVGWCSVQTPPPWMLNPLLTWRLYRRDFLPDVDVATDLAWVWMSWVDPLITQSFFPPLHRGILPRHSVNRGEDPMLGRWPRFSP</sequence>
<gene>
    <name evidence="1" type="ORF">B296_00051217</name>
</gene>
<protein>
    <submittedName>
        <fullName evidence="1">Uncharacterized protein</fullName>
    </submittedName>
</protein>
<evidence type="ECO:0000313" key="1">
    <source>
        <dbReference type="EMBL" id="RRT50497.1"/>
    </source>
</evidence>
<evidence type="ECO:0000313" key="2">
    <source>
        <dbReference type="Proteomes" id="UP000287651"/>
    </source>
</evidence>
<reference evidence="1 2" key="1">
    <citation type="journal article" date="2014" name="Agronomy (Basel)">
        <title>A Draft Genome Sequence for Ensete ventricosum, the Drought-Tolerant Tree Against Hunger.</title>
        <authorList>
            <person name="Harrison J."/>
            <person name="Moore K.A."/>
            <person name="Paszkiewicz K."/>
            <person name="Jones T."/>
            <person name="Grant M."/>
            <person name="Ambacheew D."/>
            <person name="Muzemil S."/>
            <person name="Studholme D.J."/>
        </authorList>
    </citation>
    <scope>NUCLEOTIDE SEQUENCE [LARGE SCALE GENOMIC DNA]</scope>
</reference>
<proteinExistence type="predicted"/>